<name>A0A2I1NA54_9BACT</name>
<gene>
    <name evidence="2" type="ORF">CYJ41_05260</name>
</gene>
<comment type="caution">
    <text evidence="2">The sequence shown here is derived from an EMBL/GenBank/DDBJ whole genome shotgun (WGS) entry which is preliminary data.</text>
</comment>
<protein>
    <submittedName>
        <fullName evidence="2">Uncharacterized protein</fullName>
    </submittedName>
</protein>
<keyword evidence="1" id="KW-0472">Membrane</keyword>
<sequence>MKSLAIIFFIFECLDIFLNKSENLQGLILSYTKKWQKSPFLFLITQFNFLFLSFCIFCLNLKSPILITLYFLYLFDSLCKAYFCAKISKGKLKDDIKFFLSNDVKIPLQTRFIFSLSVSFLFYLGL</sequence>
<keyword evidence="1" id="KW-0812">Transmembrane</keyword>
<evidence type="ECO:0000256" key="1">
    <source>
        <dbReference type="SAM" id="Phobius"/>
    </source>
</evidence>
<proteinExistence type="predicted"/>
<evidence type="ECO:0000313" key="3">
    <source>
        <dbReference type="Proteomes" id="UP000234639"/>
    </source>
</evidence>
<evidence type="ECO:0000313" key="2">
    <source>
        <dbReference type="EMBL" id="PKZ29248.1"/>
    </source>
</evidence>
<dbReference type="RefSeq" id="WP_101637268.1">
    <property type="nucleotide sequence ID" value="NZ_PKHU01000004.1"/>
</dbReference>
<feature type="transmembrane region" description="Helical" evidence="1">
    <location>
        <begin position="40"/>
        <end position="59"/>
    </location>
</feature>
<accession>A0A2I1NA54</accession>
<dbReference type="Proteomes" id="UP000234639">
    <property type="component" value="Unassembled WGS sequence"/>
</dbReference>
<reference evidence="2 3" key="1">
    <citation type="submission" date="2017-12" db="EMBL/GenBank/DDBJ databases">
        <title>Phylogenetic diversity of female urinary microbiome.</title>
        <authorList>
            <person name="Thomas-White K."/>
            <person name="Wolfe A.J."/>
        </authorList>
    </citation>
    <scope>NUCLEOTIDE SEQUENCE [LARGE SCALE GENOMIC DNA]</scope>
    <source>
        <strain evidence="2 3">UMB0112</strain>
    </source>
</reference>
<keyword evidence="1" id="KW-1133">Transmembrane helix</keyword>
<dbReference type="AlphaFoldDB" id="A0A2I1NA54"/>
<feature type="transmembrane region" description="Helical" evidence="1">
    <location>
        <begin position="65"/>
        <end position="85"/>
    </location>
</feature>
<organism evidence="2 3">
    <name type="scientific">Campylobacter ureolyticus</name>
    <dbReference type="NCBI Taxonomy" id="827"/>
    <lineage>
        <taxon>Bacteria</taxon>
        <taxon>Pseudomonadati</taxon>
        <taxon>Campylobacterota</taxon>
        <taxon>Epsilonproteobacteria</taxon>
        <taxon>Campylobacterales</taxon>
        <taxon>Campylobacteraceae</taxon>
        <taxon>Campylobacter</taxon>
    </lineage>
</organism>
<dbReference type="EMBL" id="PKHU01000004">
    <property type="protein sequence ID" value="PKZ29248.1"/>
    <property type="molecule type" value="Genomic_DNA"/>
</dbReference>